<dbReference type="InterPro" id="IPR005828">
    <property type="entry name" value="MFS_sugar_transport-like"/>
</dbReference>
<dbReference type="GeneID" id="27341072"/>
<dbReference type="InterPro" id="IPR036259">
    <property type="entry name" value="MFS_trans_sf"/>
</dbReference>
<dbReference type="OrthoDB" id="2544694at2759"/>
<evidence type="ECO:0000256" key="3">
    <source>
        <dbReference type="ARBA" id="ARBA00022692"/>
    </source>
</evidence>
<evidence type="ECO:0000256" key="1">
    <source>
        <dbReference type="ARBA" id="ARBA00004141"/>
    </source>
</evidence>
<keyword evidence="4 6" id="KW-1133">Transmembrane helix</keyword>
<dbReference type="AlphaFoldDB" id="A0A0D2DHC8"/>
<keyword evidence="5 6" id="KW-0472">Membrane</keyword>
<dbReference type="PROSITE" id="PS00217">
    <property type="entry name" value="SUGAR_TRANSPORT_2"/>
    <property type="match status" value="1"/>
</dbReference>
<feature type="transmembrane region" description="Helical" evidence="6">
    <location>
        <begin position="194"/>
        <end position="215"/>
    </location>
</feature>
<evidence type="ECO:0000313" key="9">
    <source>
        <dbReference type="Proteomes" id="UP000054466"/>
    </source>
</evidence>
<sequence>MEHKEEVVHTEDSAMAVDEKAQAVVHDATARGQMLTGYEEFSWLQTLKAFKISVLYCLLVTLAGAADGYQIGMNGSIIAQSGYVRQFATTTTADGKPALSAQELVAIGGTTQSLGQVVGMTTMPFLCDRFGRKIGFYALWIILALSVMTECLSTSWPHWMIAKLLSGIGVGSLQFLTPTYIAEICPPKIRGALMISYSWWFALGVLLAPIALQVMNSNDPSDWHLPIYTQWAHIGLMLVIYIALPESPYWCATVKKQEEGKKLLKRINGTIPNYNVERQWAVILCTVEHEREVAAANAGGKWTDIFKGRDLLRTMIASWCLTGSQFLGLTVLNNYAAYFYQQVGLSNVFALTAITKAPQLGVVLALMVLIDRFGRRVVACTSLTLMWICDLGIGILGLVPQSSQVKGLLVFLAAMFTCAASVASAIGYGFLGEIPSQRHRVHTAGFAAAVASVMGIVNNVMVPYMLSKTAWNWGLKSTFYYFGLGAAFAIGSWFVIPEPAGRTFAELDEMFENKVKPWRFRSYRTATQHAVDAQRRAEERRMGANTDI</sequence>
<evidence type="ECO:0000313" key="8">
    <source>
        <dbReference type="EMBL" id="KIW35164.1"/>
    </source>
</evidence>
<feature type="transmembrane region" description="Helical" evidence="6">
    <location>
        <begin position="478"/>
        <end position="496"/>
    </location>
</feature>
<protein>
    <recommendedName>
        <fullName evidence="7">Major facilitator superfamily (MFS) profile domain-containing protein</fullName>
    </recommendedName>
</protein>
<dbReference type="GO" id="GO:0016020">
    <property type="term" value="C:membrane"/>
    <property type="evidence" value="ECO:0007669"/>
    <property type="project" value="UniProtKB-SubCell"/>
</dbReference>
<dbReference type="GO" id="GO:0005351">
    <property type="term" value="F:carbohydrate:proton symporter activity"/>
    <property type="evidence" value="ECO:0007669"/>
    <property type="project" value="TreeGrafter"/>
</dbReference>
<dbReference type="RefSeq" id="XP_016255380.1">
    <property type="nucleotide sequence ID" value="XM_016388452.1"/>
</dbReference>
<keyword evidence="3 6" id="KW-0812">Transmembrane</keyword>
<dbReference type="Proteomes" id="UP000054466">
    <property type="component" value="Unassembled WGS sequence"/>
</dbReference>
<dbReference type="EMBL" id="KN847040">
    <property type="protein sequence ID" value="KIW35164.1"/>
    <property type="molecule type" value="Genomic_DNA"/>
</dbReference>
<dbReference type="HOGENOM" id="CLU_001265_11_0_1"/>
<gene>
    <name evidence="8" type="ORF">PV07_01878</name>
</gene>
<evidence type="ECO:0000256" key="6">
    <source>
        <dbReference type="SAM" id="Phobius"/>
    </source>
</evidence>
<dbReference type="Gene3D" id="1.20.1250.20">
    <property type="entry name" value="MFS general substrate transporter like domains"/>
    <property type="match status" value="1"/>
</dbReference>
<feature type="transmembrane region" description="Helical" evidence="6">
    <location>
        <begin position="161"/>
        <end position="182"/>
    </location>
</feature>
<feature type="transmembrane region" description="Helical" evidence="6">
    <location>
        <begin position="227"/>
        <end position="244"/>
    </location>
</feature>
<feature type="transmembrane region" description="Helical" evidence="6">
    <location>
        <begin position="316"/>
        <end position="336"/>
    </location>
</feature>
<dbReference type="InterPro" id="IPR050360">
    <property type="entry name" value="MFS_Sugar_Transporters"/>
</dbReference>
<dbReference type="PROSITE" id="PS50850">
    <property type="entry name" value="MFS"/>
    <property type="match status" value="1"/>
</dbReference>
<keyword evidence="9" id="KW-1185">Reference proteome</keyword>
<comment type="similarity">
    <text evidence="2">Belongs to the major facilitator superfamily. Sugar transporter (TC 2.A.1.1) family.</text>
</comment>
<dbReference type="SUPFAM" id="SSF103473">
    <property type="entry name" value="MFS general substrate transporter"/>
    <property type="match status" value="1"/>
</dbReference>
<dbReference type="InterPro" id="IPR020846">
    <property type="entry name" value="MFS_dom"/>
</dbReference>
<feature type="transmembrane region" description="Helical" evidence="6">
    <location>
        <begin position="443"/>
        <end position="466"/>
    </location>
</feature>
<feature type="domain" description="Major facilitator superfamily (MFS) profile" evidence="7">
    <location>
        <begin position="56"/>
        <end position="500"/>
    </location>
</feature>
<dbReference type="PANTHER" id="PTHR48022">
    <property type="entry name" value="PLASTIDIC GLUCOSE TRANSPORTER 4"/>
    <property type="match status" value="1"/>
</dbReference>
<feature type="transmembrane region" description="Helical" evidence="6">
    <location>
        <begin position="348"/>
        <end position="370"/>
    </location>
</feature>
<feature type="transmembrane region" description="Helical" evidence="6">
    <location>
        <begin position="408"/>
        <end position="431"/>
    </location>
</feature>
<reference evidence="8 9" key="1">
    <citation type="submission" date="2015-01" db="EMBL/GenBank/DDBJ databases">
        <title>The Genome Sequence of Cladophialophora immunda CBS83496.</title>
        <authorList>
            <consortium name="The Broad Institute Genomics Platform"/>
            <person name="Cuomo C."/>
            <person name="de Hoog S."/>
            <person name="Gorbushina A."/>
            <person name="Stielow B."/>
            <person name="Teixiera M."/>
            <person name="Abouelleil A."/>
            <person name="Chapman S.B."/>
            <person name="Priest M."/>
            <person name="Young S.K."/>
            <person name="Wortman J."/>
            <person name="Nusbaum C."/>
            <person name="Birren B."/>
        </authorList>
    </citation>
    <scope>NUCLEOTIDE SEQUENCE [LARGE SCALE GENOMIC DNA]</scope>
    <source>
        <strain evidence="8 9">CBS 83496</strain>
    </source>
</reference>
<dbReference type="Pfam" id="PF00083">
    <property type="entry name" value="Sugar_tr"/>
    <property type="match status" value="1"/>
</dbReference>
<proteinExistence type="inferred from homology"/>
<evidence type="ECO:0000256" key="4">
    <source>
        <dbReference type="ARBA" id="ARBA00022989"/>
    </source>
</evidence>
<evidence type="ECO:0000259" key="7">
    <source>
        <dbReference type="PROSITE" id="PS50850"/>
    </source>
</evidence>
<name>A0A0D2DHC8_9EURO</name>
<dbReference type="PROSITE" id="PS00216">
    <property type="entry name" value="SUGAR_TRANSPORT_1"/>
    <property type="match status" value="1"/>
</dbReference>
<evidence type="ECO:0000256" key="5">
    <source>
        <dbReference type="ARBA" id="ARBA00023136"/>
    </source>
</evidence>
<feature type="transmembrane region" description="Helical" evidence="6">
    <location>
        <begin position="134"/>
        <end position="155"/>
    </location>
</feature>
<comment type="subcellular location">
    <subcellularLocation>
        <location evidence="1">Membrane</location>
        <topology evidence="1">Multi-pass membrane protein</topology>
    </subcellularLocation>
</comment>
<dbReference type="PANTHER" id="PTHR48022:SF53">
    <property type="entry name" value="ALPHA-GLUCOSIDE TRANSPORTER, PUTATIVE (AFU_ORTHOLOGUE AFUA_3G01700)-RELATED"/>
    <property type="match status" value="1"/>
</dbReference>
<accession>A0A0D2DHC8</accession>
<organism evidence="8 9">
    <name type="scientific">Cladophialophora immunda</name>
    <dbReference type="NCBI Taxonomy" id="569365"/>
    <lineage>
        <taxon>Eukaryota</taxon>
        <taxon>Fungi</taxon>
        <taxon>Dikarya</taxon>
        <taxon>Ascomycota</taxon>
        <taxon>Pezizomycotina</taxon>
        <taxon>Eurotiomycetes</taxon>
        <taxon>Chaetothyriomycetidae</taxon>
        <taxon>Chaetothyriales</taxon>
        <taxon>Herpotrichiellaceae</taxon>
        <taxon>Cladophialophora</taxon>
    </lineage>
</organism>
<dbReference type="InterPro" id="IPR005829">
    <property type="entry name" value="Sugar_transporter_CS"/>
</dbReference>
<dbReference type="VEuPathDB" id="FungiDB:PV07_01878"/>
<feature type="transmembrane region" description="Helical" evidence="6">
    <location>
        <begin position="377"/>
        <end position="396"/>
    </location>
</feature>
<evidence type="ECO:0000256" key="2">
    <source>
        <dbReference type="ARBA" id="ARBA00010992"/>
    </source>
</evidence>